<dbReference type="Pfam" id="PF13333">
    <property type="entry name" value="rve_2"/>
    <property type="match status" value="1"/>
</dbReference>
<reference evidence="2 3" key="1">
    <citation type="submission" date="2019-11" db="EMBL/GenBank/DDBJ databases">
        <authorList>
            <person name="Holert J."/>
        </authorList>
    </citation>
    <scope>NUCLEOTIDE SEQUENCE [LARGE SCALE GENOMIC DNA]</scope>
    <source>
        <strain evidence="2">BC5_2</strain>
    </source>
</reference>
<evidence type="ECO:0000259" key="1">
    <source>
        <dbReference type="Pfam" id="PF13333"/>
    </source>
</evidence>
<evidence type="ECO:0000313" key="3">
    <source>
        <dbReference type="Proteomes" id="UP000434580"/>
    </source>
</evidence>
<dbReference type="GO" id="GO:0015074">
    <property type="term" value="P:DNA integration"/>
    <property type="evidence" value="ECO:0007669"/>
    <property type="project" value="InterPro"/>
</dbReference>
<protein>
    <recommendedName>
        <fullName evidence="1">Integrase catalytic domain-containing protein</fullName>
    </recommendedName>
</protein>
<accession>A0A5S9P8D0</accession>
<name>A0A5S9P8D0_9GAMM</name>
<evidence type="ECO:0000313" key="2">
    <source>
        <dbReference type="EMBL" id="CAA0099648.1"/>
    </source>
</evidence>
<dbReference type="AlphaFoldDB" id="A0A5S9P8D0"/>
<proteinExistence type="predicted"/>
<organism evidence="2 3">
    <name type="scientific">BD1-7 clade bacterium</name>
    <dbReference type="NCBI Taxonomy" id="2029982"/>
    <lineage>
        <taxon>Bacteria</taxon>
        <taxon>Pseudomonadati</taxon>
        <taxon>Pseudomonadota</taxon>
        <taxon>Gammaproteobacteria</taxon>
        <taxon>Cellvibrionales</taxon>
        <taxon>Spongiibacteraceae</taxon>
        <taxon>BD1-7 clade</taxon>
    </lineage>
</organism>
<dbReference type="Proteomes" id="UP000434580">
    <property type="component" value="Unassembled WGS sequence"/>
</dbReference>
<sequence>MESLYSRLKAERRYAQDYGSIEAAKSSIVEYIELFYRRVRKHSALGYLSSYQNSGQTVFTVRG</sequence>
<gene>
    <name evidence="2" type="ORF">DPBNPPHM_03742</name>
</gene>
<feature type="domain" description="Integrase catalytic" evidence="1">
    <location>
        <begin position="2"/>
        <end position="52"/>
    </location>
</feature>
<dbReference type="EMBL" id="CACSII010000007">
    <property type="protein sequence ID" value="CAA0099648.1"/>
    <property type="molecule type" value="Genomic_DNA"/>
</dbReference>
<dbReference type="InterPro" id="IPR001584">
    <property type="entry name" value="Integrase_cat-core"/>
</dbReference>